<dbReference type="GO" id="GO:0016887">
    <property type="term" value="F:ATP hydrolysis activity"/>
    <property type="evidence" value="ECO:0007669"/>
    <property type="project" value="InterPro"/>
</dbReference>
<reference evidence="5 6" key="1">
    <citation type="submission" date="2017-10" db="EMBL/GenBank/DDBJ databases">
        <title>Draft genome of Chryseomicrobium casticus sp. nov.</title>
        <authorList>
            <person name="Chakraborty R."/>
            <person name="Saha T."/>
        </authorList>
    </citation>
    <scope>NUCLEOTIDE SEQUENCE [LARGE SCALE GENOMIC DNA]</scope>
    <source>
        <strain evidence="5 6">ET03</strain>
    </source>
</reference>
<evidence type="ECO:0000259" key="4">
    <source>
        <dbReference type="PROSITE" id="PS50893"/>
    </source>
</evidence>
<protein>
    <submittedName>
        <fullName evidence="5">ABC transporter ATP-binding protein</fullName>
    </submittedName>
</protein>
<keyword evidence="3 5" id="KW-0067">ATP-binding</keyword>
<feature type="domain" description="ABC transporter" evidence="4">
    <location>
        <begin position="5"/>
        <end position="232"/>
    </location>
</feature>
<dbReference type="Pfam" id="PF13732">
    <property type="entry name" value="DrrA1-3_C"/>
    <property type="match status" value="1"/>
</dbReference>
<evidence type="ECO:0000256" key="3">
    <source>
        <dbReference type="ARBA" id="ARBA00022840"/>
    </source>
</evidence>
<dbReference type="SMART" id="SM00382">
    <property type="entry name" value="AAA"/>
    <property type="match status" value="1"/>
</dbReference>
<dbReference type="PROSITE" id="PS50893">
    <property type="entry name" value="ABC_TRANSPORTER_2"/>
    <property type="match status" value="1"/>
</dbReference>
<gene>
    <name evidence="5" type="ORF">CQS04_09860</name>
</gene>
<dbReference type="EMBL" id="PCGR01000003">
    <property type="protein sequence ID" value="PJK16206.1"/>
    <property type="molecule type" value="Genomic_DNA"/>
</dbReference>
<organism evidence="5 6">
    <name type="scientific">Chryseomicrobium excrementi</name>
    <dbReference type="NCBI Taxonomy" id="2041346"/>
    <lineage>
        <taxon>Bacteria</taxon>
        <taxon>Bacillati</taxon>
        <taxon>Bacillota</taxon>
        <taxon>Bacilli</taxon>
        <taxon>Bacillales</taxon>
        <taxon>Caryophanaceae</taxon>
        <taxon>Chryseomicrobium</taxon>
    </lineage>
</organism>
<dbReference type="InterPro" id="IPR027417">
    <property type="entry name" value="P-loop_NTPase"/>
</dbReference>
<dbReference type="SUPFAM" id="SSF52540">
    <property type="entry name" value="P-loop containing nucleoside triphosphate hydrolases"/>
    <property type="match status" value="1"/>
</dbReference>
<dbReference type="AlphaFoldDB" id="A0A2M9EYC4"/>
<dbReference type="InterPro" id="IPR003439">
    <property type="entry name" value="ABC_transporter-like_ATP-bd"/>
</dbReference>
<evidence type="ECO:0000313" key="5">
    <source>
        <dbReference type="EMBL" id="PJK16206.1"/>
    </source>
</evidence>
<proteinExistence type="predicted"/>
<dbReference type="PANTHER" id="PTHR42711">
    <property type="entry name" value="ABC TRANSPORTER ATP-BINDING PROTEIN"/>
    <property type="match status" value="1"/>
</dbReference>
<accession>A0A2M9EYC4</accession>
<dbReference type="PANTHER" id="PTHR42711:SF13">
    <property type="entry name" value="ABC TRANSPORTER, ATP-BINDING PROTEIN"/>
    <property type="match status" value="1"/>
</dbReference>
<evidence type="ECO:0000256" key="1">
    <source>
        <dbReference type="ARBA" id="ARBA00022448"/>
    </source>
</evidence>
<dbReference type="Pfam" id="PF00005">
    <property type="entry name" value="ABC_tran"/>
    <property type="match status" value="1"/>
</dbReference>
<dbReference type="InterPro" id="IPR017871">
    <property type="entry name" value="ABC_transporter-like_CS"/>
</dbReference>
<dbReference type="GO" id="GO:0005524">
    <property type="term" value="F:ATP binding"/>
    <property type="evidence" value="ECO:0007669"/>
    <property type="project" value="UniProtKB-KW"/>
</dbReference>
<sequence>MSYAIEVKNVTKEFGAKTVLNQVSMQVKKGSIFGFLGRNGAGKSTLVNIMTGISFVTKGSVHLLGEPLPLSSAVQRKIGVMPDYSMFYEDMTALQHLRYFAKLLKFEQPNAYYMNLLKQVGLEDAAHVKTKKFSFGMKKKLGIAQALVNAPELIFLDEPTSGVDADSILGIHEIIRNLAKKGTTVFLTSHNLDEVEKLCDEVAIMENGVVRSQGTLEELRTRFQPTLEVTMKHAQASKDSKAILTKLIENHGEILDSSPEHFTFTLQDDTMIPVITRAFAQMKIDVYRIEVNEPSLEEIFLDVASSQ</sequence>
<dbReference type="Proteomes" id="UP000228680">
    <property type="component" value="Unassembled WGS sequence"/>
</dbReference>
<dbReference type="Gene3D" id="3.40.50.300">
    <property type="entry name" value="P-loop containing nucleotide triphosphate hydrolases"/>
    <property type="match status" value="1"/>
</dbReference>
<dbReference type="OrthoDB" id="9804819at2"/>
<keyword evidence="1" id="KW-0813">Transport</keyword>
<dbReference type="InterPro" id="IPR003593">
    <property type="entry name" value="AAA+_ATPase"/>
</dbReference>
<dbReference type="CDD" id="cd03230">
    <property type="entry name" value="ABC_DR_subfamily_A"/>
    <property type="match status" value="1"/>
</dbReference>
<evidence type="ECO:0000313" key="6">
    <source>
        <dbReference type="Proteomes" id="UP000228680"/>
    </source>
</evidence>
<keyword evidence="6" id="KW-1185">Reference proteome</keyword>
<evidence type="ECO:0000256" key="2">
    <source>
        <dbReference type="ARBA" id="ARBA00022741"/>
    </source>
</evidence>
<dbReference type="PROSITE" id="PS00211">
    <property type="entry name" value="ABC_TRANSPORTER_1"/>
    <property type="match status" value="1"/>
</dbReference>
<dbReference type="InterPro" id="IPR050763">
    <property type="entry name" value="ABC_transporter_ATP-binding"/>
</dbReference>
<keyword evidence="2" id="KW-0547">Nucleotide-binding</keyword>
<dbReference type="RefSeq" id="WP_100353983.1">
    <property type="nucleotide sequence ID" value="NZ_PCGR01000003.1"/>
</dbReference>
<comment type="caution">
    <text evidence="5">The sequence shown here is derived from an EMBL/GenBank/DDBJ whole genome shotgun (WGS) entry which is preliminary data.</text>
</comment>
<dbReference type="InterPro" id="IPR025302">
    <property type="entry name" value="DrrA1/2-like_C"/>
</dbReference>
<name>A0A2M9EYC4_9BACL</name>